<keyword evidence="5" id="KW-1185">Reference proteome</keyword>
<protein>
    <submittedName>
        <fullName evidence="4">Carbon-nitrogen hydrolase family protein</fullName>
    </submittedName>
</protein>
<keyword evidence="2 4" id="KW-0378">Hydrolase</keyword>
<dbReference type="InterPro" id="IPR045254">
    <property type="entry name" value="Nit1/2_C-N_Hydrolase"/>
</dbReference>
<dbReference type="PANTHER" id="PTHR23088">
    <property type="entry name" value="NITRILASE-RELATED"/>
    <property type="match status" value="1"/>
</dbReference>
<dbReference type="Gene3D" id="3.60.110.10">
    <property type="entry name" value="Carbon-nitrogen hydrolase"/>
    <property type="match status" value="1"/>
</dbReference>
<reference evidence="4 5" key="1">
    <citation type="submission" date="2019-10" db="EMBL/GenBank/DDBJ databases">
        <title>Vibrio sp. nov., isolated from Coralline algae surface.</title>
        <authorList>
            <person name="Geng Y."/>
            <person name="Zhang X."/>
        </authorList>
    </citation>
    <scope>NUCLEOTIDE SEQUENCE [LARGE SCALE GENOMIC DNA]</scope>
    <source>
        <strain evidence="4 5">SM1977</strain>
    </source>
</reference>
<dbReference type="SUPFAM" id="SSF56317">
    <property type="entry name" value="Carbon-nitrogen hydrolase"/>
    <property type="match status" value="1"/>
</dbReference>
<evidence type="ECO:0000256" key="2">
    <source>
        <dbReference type="ARBA" id="ARBA00022801"/>
    </source>
</evidence>
<dbReference type="EMBL" id="CP045699">
    <property type="protein sequence ID" value="QGA64305.1"/>
    <property type="molecule type" value="Genomic_DNA"/>
</dbReference>
<dbReference type="Pfam" id="PF00795">
    <property type="entry name" value="CN_hydrolase"/>
    <property type="match status" value="1"/>
</dbReference>
<feature type="domain" description="CN hydrolase" evidence="3">
    <location>
        <begin position="2"/>
        <end position="248"/>
    </location>
</feature>
<evidence type="ECO:0000313" key="5">
    <source>
        <dbReference type="Proteomes" id="UP000348942"/>
    </source>
</evidence>
<evidence type="ECO:0000313" key="4">
    <source>
        <dbReference type="EMBL" id="QGA64305.1"/>
    </source>
</evidence>
<dbReference type="RefSeq" id="WP_153446161.1">
    <property type="nucleotide sequence ID" value="NZ_CP045699.1"/>
</dbReference>
<evidence type="ECO:0000259" key="3">
    <source>
        <dbReference type="PROSITE" id="PS50263"/>
    </source>
</evidence>
<name>A0A5Q0TEF3_9VIBR</name>
<accession>A0A5Q0TEF3</accession>
<dbReference type="Proteomes" id="UP000348942">
    <property type="component" value="Chromosome 1"/>
</dbReference>
<comment type="similarity">
    <text evidence="1">Belongs to the carbon-nitrogen hydrolase superfamily. NIT1/NIT2 family.</text>
</comment>
<dbReference type="InterPro" id="IPR001110">
    <property type="entry name" value="UPF0012_CS"/>
</dbReference>
<evidence type="ECO:0000256" key="1">
    <source>
        <dbReference type="ARBA" id="ARBA00010613"/>
    </source>
</evidence>
<dbReference type="PROSITE" id="PS01227">
    <property type="entry name" value="UPF0012"/>
    <property type="match status" value="1"/>
</dbReference>
<sequence length="284" mass="31573">MAKVGLIQMTSGPDPQVNLNSIEAELNILQQQQVAWAIVPENALVFGCKSDYRKFAERLNNGPIQAQLAQLAKQYQMWLVVGSFPIQEGDEIKTTCLLFSACGSLYANYDKLHLFDVDVADAHHNYRESDTFLAGNRVVVAQTPFANIGLSICYDVRFPSLFNALRQQGAQVIVVPAAFTKPTGQAHWQVLLRARAIETQCWIVAVGQTGIHPCGRETWGHSMVVDPWGNIVASLSETAGHLIVNIDTKLNEDIRTRMPVIQHQRFDCQLITRSEKATSTDPKN</sequence>
<dbReference type="CDD" id="cd07572">
    <property type="entry name" value="nit"/>
    <property type="match status" value="1"/>
</dbReference>
<proteinExistence type="inferred from homology"/>
<dbReference type="PROSITE" id="PS50263">
    <property type="entry name" value="CN_HYDROLASE"/>
    <property type="match status" value="1"/>
</dbReference>
<dbReference type="InterPro" id="IPR036526">
    <property type="entry name" value="C-N_Hydrolase_sf"/>
</dbReference>
<dbReference type="GO" id="GO:0016811">
    <property type="term" value="F:hydrolase activity, acting on carbon-nitrogen (but not peptide) bonds, in linear amides"/>
    <property type="evidence" value="ECO:0007669"/>
    <property type="project" value="InterPro"/>
</dbReference>
<dbReference type="AlphaFoldDB" id="A0A5Q0TEF3"/>
<gene>
    <name evidence="4" type="ORF">GFB47_02005</name>
</gene>
<organism evidence="4 5">
    <name type="scientific">Vibrio algicola</name>
    <dbReference type="NCBI Taxonomy" id="2662262"/>
    <lineage>
        <taxon>Bacteria</taxon>
        <taxon>Pseudomonadati</taxon>
        <taxon>Pseudomonadota</taxon>
        <taxon>Gammaproteobacteria</taxon>
        <taxon>Vibrionales</taxon>
        <taxon>Vibrionaceae</taxon>
        <taxon>Vibrio</taxon>
    </lineage>
</organism>
<dbReference type="InterPro" id="IPR003010">
    <property type="entry name" value="C-N_Hydrolase"/>
</dbReference>
<dbReference type="PANTHER" id="PTHR23088:SF27">
    <property type="entry name" value="DEAMINATED GLUTATHIONE AMIDASE"/>
    <property type="match status" value="1"/>
</dbReference>